<dbReference type="SMART" id="SM00478">
    <property type="entry name" value="ENDO3c"/>
    <property type="match status" value="1"/>
</dbReference>
<keyword evidence="15" id="KW-1185">Reference proteome</keyword>
<gene>
    <name evidence="14" type="ORF">V0288_01415</name>
</gene>
<dbReference type="GO" id="GO:0034039">
    <property type="term" value="F:8-oxo-7,8-dihydroguanine DNA N-glycosylase activity"/>
    <property type="evidence" value="ECO:0007669"/>
    <property type="project" value="TreeGrafter"/>
</dbReference>
<sequence length="320" mass="36953">MDNLLDIAFPDSIDREIEELHRQSIELRQSLARTGTGKRRDRERLETLERKIALTDRLIAEYSQLGARMAIDGQLPEHLAESRRLEQLERRGESRELAIDPAKLQWFRRRLKAWFRENRRDFPWRETKDPYHILIAEMFLTRTRAENVTPVYIAFLEKYPTVVDLANAPVESIEKAIAPLGLDFRASQLHRSAARLVGTYGGEIPDRAEELMTLPGVGRYTTNAVLATAFGQRAPVLDTNVVRILERFFGLEGRGEKSRDHYLWDAAEAIAPKRNLKEWNWTLIDFGALVCTPNPRCSVCPLQKNCDFYRKGRENPPRNG</sequence>
<dbReference type="AlphaFoldDB" id="A0AAW9QDD5"/>
<dbReference type="InterPro" id="IPR011257">
    <property type="entry name" value="DNA_glycosylase"/>
</dbReference>
<dbReference type="EMBL" id="JBAFSM010000002">
    <property type="protein sequence ID" value="MEG3435765.1"/>
    <property type="molecule type" value="Genomic_DNA"/>
</dbReference>
<organism evidence="14 15">
    <name type="scientific">Pannus brasiliensis CCIBt3594</name>
    <dbReference type="NCBI Taxonomy" id="1427578"/>
    <lineage>
        <taxon>Bacteria</taxon>
        <taxon>Bacillati</taxon>
        <taxon>Cyanobacteriota</taxon>
        <taxon>Cyanophyceae</taxon>
        <taxon>Oscillatoriophycideae</taxon>
        <taxon>Chroococcales</taxon>
        <taxon>Microcystaceae</taxon>
        <taxon>Pannus</taxon>
    </lineage>
</organism>
<dbReference type="Pfam" id="PF00633">
    <property type="entry name" value="HHH"/>
    <property type="match status" value="1"/>
</dbReference>
<accession>A0AAW9QDD5</accession>
<feature type="domain" description="HhH-GPD" evidence="13">
    <location>
        <begin position="139"/>
        <end position="289"/>
    </location>
</feature>
<dbReference type="PANTHER" id="PTHR42944:SF1">
    <property type="entry name" value="ADENINE DNA GLYCOSYLASE"/>
    <property type="match status" value="1"/>
</dbReference>
<evidence type="ECO:0000256" key="1">
    <source>
        <dbReference type="ARBA" id="ARBA00000843"/>
    </source>
</evidence>
<dbReference type="Gene3D" id="1.10.1670.10">
    <property type="entry name" value="Helix-hairpin-Helix base-excision DNA repair enzymes (C-terminal)"/>
    <property type="match status" value="1"/>
</dbReference>
<dbReference type="GO" id="GO:0051539">
    <property type="term" value="F:4 iron, 4 sulfur cluster binding"/>
    <property type="evidence" value="ECO:0007669"/>
    <property type="project" value="InterPro"/>
</dbReference>
<evidence type="ECO:0000313" key="14">
    <source>
        <dbReference type="EMBL" id="MEG3435765.1"/>
    </source>
</evidence>
<evidence type="ECO:0000256" key="12">
    <source>
        <dbReference type="ARBA" id="ARBA00023295"/>
    </source>
</evidence>
<keyword evidence="8" id="KW-0378">Hydrolase</keyword>
<dbReference type="InterPro" id="IPR044298">
    <property type="entry name" value="MIG/MutY"/>
</dbReference>
<evidence type="ECO:0000256" key="9">
    <source>
        <dbReference type="ARBA" id="ARBA00023004"/>
    </source>
</evidence>
<reference evidence="14 15" key="1">
    <citation type="submission" date="2024-01" db="EMBL/GenBank/DDBJ databases">
        <title>Genomic insights into the taxonomy and metabolism of the cyanobacterium Pannus brasiliensis CCIBt3594.</title>
        <authorList>
            <person name="Machado M."/>
            <person name="Botero N.B."/>
            <person name="Andreote A.P.D."/>
            <person name="Feitosa A.M.T."/>
            <person name="Popin R."/>
            <person name="Sivonen K."/>
            <person name="Fiore M.F."/>
        </authorList>
    </citation>
    <scope>NUCLEOTIDE SEQUENCE [LARGE SCALE GENOMIC DNA]</scope>
    <source>
        <strain evidence="14 15">CCIBt3594</strain>
    </source>
</reference>
<dbReference type="EC" id="3.2.2.31" evidence="4"/>
<comment type="caution">
    <text evidence="14">The sequence shown here is derived from an EMBL/GenBank/DDBJ whole genome shotgun (WGS) entry which is preliminary data.</text>
</comment>
<dbReference type="InterPro" id="IPR003265">
    <property type="entry name" value="HhH-GPD_domain"/>
</dbReference>
<keyword evidence="6" id="KW-0479">Metal-binding</keyword>
<evidence type="ECO:0000256" key="8">
    <source>
        <dbReference type="ARBA" id="ARBA00022801"/>
    </source>
</evidence>
<evidence type="ECO:0000256" key="11">
    <source>
        <dbReference type="ARBA" id="ARBA00023204"/>
    </source>
</evidence>
<dbReference type="GO" id="GO:0006298">
    <property type="term" value="P:mismatch repair"/>
    <property type="evidence" value="ECO:0007669"/>
    <property type="project" value="TreeGrafter"/>
</dbReference>
<dbReference type="GO" id="GO:0006284">
    <property type="term" value="P:base-excision repair"/>
    <property type="evidence" value="ECO:0007669"/>
    <property type="project" value="InterPro"/>
</dbReference>
<dbReference type="RefSeq" id="WP_332863217.1">
    <property type="nucleotide sequence ID" value="NZ_JBAFSM010000002.1"/>
</dbReference>
<evidence type="ECO:0000256" key="5">
    <source>
        <dbReference type="ARBA" id="ARBA00022023"/>
    </source>
</evidence>
<evidence type="ECO:0000256" key="2">
    <source>
        <dbReference type="ARBA" id="ARBA00001966"/>
    </source>
</evidence>
<keyword evidence="9" id="KW-0408">Iron</keyword>
<comment type="similarity">
    <text evidence="3">Belongs to the Nth/MutY family.</text>
</comment>
<comment type="catalytic activity">
    <reaction evidence="1">
        <text>Hydrolyzes free adenine bases from 7,8-dihydro-8-oxoguanine:adenine mismatched double-stranded DNA, leaving an apurinic site.</text>
        <dbReference type="EC" id="3.2.2.31"/>
    </reaction>
</comment>
<evidence type="ECO:0000256" key="6">
    <source>
        <dbReference type="ARBA" id="ARBA00022723"/>
    </source>
</evidence>
<dbReference type="InterPro" id="IPR003651">
    <property type="entry name" value="Endonuclease3_FeS-loop_motif"/>
</dbReference>
<dbReference type="GO" id="GO:0035485">
    <property type="term" value="F:adenine/guanine mispair binding"/>
    <property type="evidence" value="ECO:0007669"/>
    <property type="project" value="TreeGrafter"/>
</dbReference>
<evidence type="ECO:0000256" key="4">
    <source>
        <dbReference type="ARBA" id="ARBA00012045"/>
    </source>
</evidence>
<name>A0AAW9QDD5_9CHRO</name>
<protein>
    <recommendedName>
        <fullName evidence="5">Adenine DNA glycosylase</fullName>
        <ecNumber evidence="4">3.2.2.31</ecNumber>
    </recommendedName>
</protein>
<dbReference type="Proteomes" id="UP001328733">
    <property type="component" value="Unassembled WGS sequence"/>
</dbReference>
<dbReference type="GO" id="GO:0032357">
    <property type="term" value="F:oxidized purine DNA binding"/>
    <property type="evidence" value="ECO:0007669"/>
    <property type="project" value="TreeGrafter"/>
</dbReference>
<dbReference type="Gene3D" id="1.10.340.30">
    <property type="entry name" value="Hypothetical protein, domain 2"/>
    <property type="match status" value="1"/>
</dbReference>
<dbReference type="CDD" id="cd00056">
    <property type="entry name" value="ENDO3c"/>
    <property type="match status" value="1"/>
</dbReference>
<evidence type="ECO:0000256" key="10">
    <source>
        <dbReference type="ARBA" id="ARBA00023014"/>
    </source>
</evidence>
<keyword evidence="11" id="KW-0234">DNA repair</keyword>
<comment type="cofactor">
    <cofactor evidence="2">
        <name>[4Fe-4S] cluster</name>
        <dbReference type="ChEBI" id="CHEBI:49883"/>
    </cofactor>
</comment>
<evidence type="ECO:0000313" key="15">
    <source>
        <dbReference type="Proteomes" id="UP001328733"/>
    </source>
</evidence>
<dbReference type="GO" id="GO:0000701">
    <property type="term" value="F:purine-specific mismatch base pair DNA N-glycosylase activity"/>
    <property type="evidence" value="ECO:0007669"/>
    <property type="project" value="UniProtKB-EC"/>
</dbReference>
<dbReference type="SMART" id="SM00525">
    <property type="entry name" value="FES"/>
    <property type="match status" value="1"/>
</dbReference>
<dbReference type="SUPFAM" id="SSF48150">
    <property type="entry name" value="DNA-glycosylase"/>
    <property type="match status" value="1"/>
</dbReference>
<dbReference type="PANTHER" id="PTHR42944">
    <property type="entry name" value="ADENINE DNA GLYCOSYLASE"/>
    <property type="match status" value="1"/>
</dbReference>
<evidence type="ECO:0000256" key="7">
    <source>
        <dbReference type="ARBA" id="ARBA00022763"/>
    </source>
</evidence>
<dbReference type="Pfam" id="PF00730">
    <property type="entry name" value="HhH-GPD"/>
    <property type="match status" value="1"/>
</dbReference>
<evidence type="ECO:0000259" key="13">
    <source>
        <dbReference type="SMART" id="SM00478"/>
    </source>
</evidence>
<proteinExistence type="inferred from homology"/>
<keyword evidence="12" id="KW-0326">Glycosidase</keyword>
<evidence type="ECO:0000256" key="3">
    <source>
        <dbReference type="ARBA" id="ARBA00008343"/>
    </source>
</evidence>
<keyword evidence="10" id="KW-0411">Iron-sulfur</keyword>
<dbReference type="InterPro" id="IPR000445">
    <property type="entry name" value="HhH_motif"/>
</dbReference>
<keyword evidence="7" id="KW-0227">DNA damage</keyword>
<dbReference type="InterPro" id="IPR023170">
    <property type="entry name" value="HhH_base_excis_C"/>
</dbReference>
<dbReference type="GO" id="GO:0046872">
    <property type="term" value="F:metal ion binding"/>
    <property type="evidence" value="ECO:0007669"/>
    <property type="project" value="UniProtKB-KW"/>
</dbReference>